<dbReference type="Gene3D" id="1.10.1330.10">
    <property type="entry name" value="Dockerin domain"/>
    <property type="match status" value="1"/>
</dbReference>
<dbReference type="Pfam" id="PF10102">
    <property type="entry name" value="DUF2341"/>
    <property type="match status" value="1"/>
</dbReference>
<dbReference type="AlphaFoldDB" id="A0A811TAB1"/>
<dbReference type="InterPro" id="IPR016134">
    <property type="entry name" value="Dockerin_dom"/>
</dbReference>
<dbReference type="SUPFAM" id="SSF63446">
    <property type="entry name" value="Type I dockerin domain"/>
    <property type="match status" value="1"/>
</dbReference>
<proteinExistence type="predicted"/>
<protein>
    <recommendedName>
        <fullName evidence="1">Dockerin domain-containing protein</fullName>
    </recommendedName>
</protein>
<dbReference type="SUPFAM" id="SSF50998">
    <property type="entry name" value="Quinoprotein alcohol dehydrogenase-like"/>
    <property type="match status" value="1"/>
</dbReference>
<dbReference type="PROSITE" id="PS51766">
    <property type="entry name" value="DOCKERIN"/>
    <property type="match status" value="1"/>
</dbReference>
<dbReference type="InterPro" id="IPR011047">
    <property type="entry name" value="Quinoprotein_ADH-like_sf"/>
</dbReference>
<dbReference type="GO" id="GO:0004553">
    <property type="term" value="F:hydrolase activity, hydrolyzing O-glycosyl compounds"/>
    <property type="evidence" value="ECO:0007669"/>
    <property type="project" value="InterPro"/>
</dbReference>
<evidence type="ECO:0000259" key="1">
    <source>
        <dbReference type="PROSITE" id="PS51766"/>
    </source>
</evidence>
<evidence type="ECO:0000313" key="3">
    <source>
        <dbReference type="Proteomes" id="UP000610373"/>
    </source>
</evidence>
<name>A0A811TAB1_9EURY</name>
<dbReference type="Proteomes" id="UP000610373">
    <property type="component" value="Unassembled WGS sequence"/>
</dbReference>
<sequence>MRSIGLARGRGGGMIRSVSAIAVLVAAAVVGAAAFPTDWAHSDQITIQENSGSDLTDYQILVELNASNFDFTKAQSDGADIRFAELNDDLLSYWVEHWDSTGRSAKVWVEVPSIPASDVATIRMWYGNAGAASESDFIETMLLPMEVLWHTTTGYADNYAGIATVDVDSNNNIYGGDCARYDGTSYLIKFDPNGTEMKSVAMYSCIQSIKIDESDNIFVSNGPQGYSLRVYDPDLNEQCHYDSDDYRENLWPMKLVDGYIYASSWRSSSSPFNAGISKFDAYCSVIETTPYHSSYSLYAGGVYHHSATDKTYAGFCREDDDNHLRLARFTGAGSPDWDKLVLSDSSAGIQDIIHENNYLYISGTGDTDEMGTNTYIFLAKYDLDGNQIFMKRYDDTADYITAGDALMKIGDDLLLIPANYYDGSDYFPAFYAVDFDGNLIWRGHIGGTSDPDWKIRGTKLLDDGMILLGGKDGNYGDLMKVSYYKCASPEPSVAVGTGPSTTLRGDASDDGVVNAIDAMFDAQYTAGNRDASTLDMANADADLNGDVDVIDAMFIAQYVAGSRWW</sequence>
<comment type="caution">
    <text evidence="2">The sequence shown here is derived from an EMBL/GenBank/DDBJ whole genome shotgun (WGS) entry which is preliminary data.</text>
</comment>
<dbReference type="CDD" id="cd14256">
    <property type="entry name" value="Dockerin_I"/>
    <property type="match status" value="1"/>
</dbReference>
<dbReference type="InterPro" id="IPR002105">
    <property type="entry name" value="Dockerin_1_rpt"/>
</dbReference>
<dbReference type="EMBL" id="CAJHIO010000014">
    <property type="protein sequence ID" value="CAD6492582.1"/>
    <property type="molecule type" value="Genomic_DNA"/>
</dbReference>
<gene>
    <name evidence="2" type="ORF">CHKLHMKO_00304</name>
</gene>
<organism evidence="2 3">
    <name type="scientific">Candidatus Argoarchaeum ethanivorans</name>
    <dbReference type="NCBI Taxonomy" id="2608793"/>
    <lineage>
        <taxon>Archaea</taxon>
        <taxon>Methanobacteriati</taxon>
        <taxon>Methanobacteriota</taxon>
        <taxon>Stenosarchaea group</taxon>
        <taxon>Methanomicrobia</taxon>
        <taxon>Methanosarcinales</taxon>
        <taxon>Methanosarcinales incertae sedis</taxon>
        <taxon>GOM Arc I cluster</taxon>
        <taxon>Candidatus Argoarchaeum</taxon>
    </lineage>
</organism>
<dbReference type="Pfam" id="PF00404">
    <property type="entry name" value="Dockerin_1"/>
    <property type="match status" value="1"/>
</dbReference>
<accession>A0A811TAB1</accession>
<dbReference type="GO" id="GO:0000272">
    <property type="term" value="P:polysaccharide catabolic process"/>
    <property type="evidence" value="ECO:0007669"/>
    <property type="project" value="InterPro"/>
</dbReference>
<dbReference type="InterPro" id="IPR036439">
    <property type="entry name" value="Dockerin_dom_sf"/>
</dbReference>
<evidence type="ECO:0000313" key="2">
    <source>
        <dbReference type="EMBL" id="CAD6492582.1"/>
    </source>
</evidence>
<reference evidence="2" key="1">
    <citation type="submission" date="2020-10" db="EMBL/GenBank/DDBJ databases">
        <authorList>
            <person name="Hahn C.J."/>
            <person name="Laso-Perez R."/>
            <person name="Vulcano F."/>
            <person name="Vaziourakis K.-M."/>
            <person name="Stokke R."/>
            <person name="Steen I.H."/>
            <person name="Teske A."/>
            <person name="Boetius A."/>
            <person name="Liebeke M."/>
            <person name="Amann R."/>
            <person name="Knittel K."/>
        </authorList>
    </citation>
    <scope>NUCLEOTIDE SEQUENCE</scope>
    <source>
        <strain evidence="2">Gfbio:e3339647-f889-4370-9287-4fb5cb688e4c:AG392O15_GoMArc1</strain>
    </source>
</reference>
<dbReference type="InterPro" id="IPR018765">
    <property type="entry name" value="DUF2341"/>
</dbReference>
<feature type="domain" description="Dockerin" evidence="1">
    <location>
        <begin position="500"/>
        <end position="565"/>
    </location>
</feature>